<keyword evidence="4" id="KW-1185">Reference proteome</keyword>
<dbReference type="AlphaFoldDB" id="A0A316Z4E5"/>
<feature type="region of interest" description="Disordered" evidence="1">
    <location>
        <begin position="341"/>
        <end position="529"/>
    </location>
</feature>
<feature type="compositionally biased region" description="Low complexity" evidence="1">
    <location>
        <begin position="16"/>
        <end position="25"/>
    </location>
</feature>
<evidence type="ECO:0000313" key="4">
    <source>
        <dbReference type="Proteomes" id="UP000245946"/>
    </source>
</evidence>
<dbReference type="InterPro" id="IPR007109">
    <property type="entry name" value="Brix"/>
</dbReference>
<feature type="compositionally biased region" description="Gly residues" evidence="1">
    <location>
        <begin position="517"/>
        <end position="529"/>
    </location>
</feature>
<dbReference type="PANTHER" id="PTHR12661:SF5">
    <property type="entry name" value="SUPPRESSOR OF SWI4 1 HOMOLOG"/>
    <property type="match status" value="1"/>
</dbReference>
<dbReference type="GO" id="GO:0006364">
    <property type="term" value="P:rRNA processing"/>
    <property type="evidence" value="ECO:0007669"/>
    <property type="project" value="InterPro"/>
</dbReference>
<dbReference type="Proteomes" id="UP000245946">
    <property type="component" value="Unassembled WGS sequence"/>
</dbReference>
<sequence length="529" mass="56806">MAKRRKKTRTHLKGPNNSANTATNAPKSFVVRAGKVGRSAAALVADVRKTMEPNTASRLRERLSNRLRDFVAMAGPLGVTHLLLLSQPDKATSQAHLNLRIARAPRGPTCTFRVNKFALARDVAAAQKRPRAPGGEFGTPPLLVLNNFGSQEKHVKLLVTVFQGLFPPIQVQSMPLSQARRIVLLSYDSATGTIDWRHYLITVRPVGVTRRVRRVIEGAHSGARGRVPNLADAADISAYVLGRTSGGDGFETDASSASEAESDVEGVPSNQVELPASYVGRGNVGGEKRAVRLRELGPRMELRCIKIQEGIPGAGKKGEAPGEVLWHDYVKKTRAEVNEMSRAAASRNKVKAERRSEQEANVERKAAEAAARKTGGKRGKRDEPQPGDEADSEEGDEALDAIESDEEDEFAYEDRIAGGGEPGDGDLFDDEGAAEDEDEDLSIGGSEDEDEDEDDSDLSPIEVTGQDYDESDSDDAQEAPRKMPRDGSAARGRGRGGFRGRGGIARAHVGRGDRPGSGRGGAGARGGRR</sequence>
<dbReference type="STRING" id="58919.A0A316Z4E5"/>
<feature type="compositionally biased region" description="Acidic residues" evidence="1">
    <location>
        <begin position="467"/>
        <end position="477"/>
    </location>
</feature>
<protein>
    <submittedName>
        <fullName evidence="3">Brix-domain-containing protein</fullName>
    </submittedName>
</protein>
<dbReference type="PANTHER" id="PTHR12661">
    <property type="entry name" value="PETER PAN-RELATED"/>
    <property type="match status" value="1"/>
</dbReference>
<dbReference type="GO" id="GO:0000027">
    <property type="term" value="P:ribosomal large subunit assembly"/>
    <property type="evidence" value="ECO:0007669"/>
    <property type="project" value="TreeGrafter"/>
</dbReference>
<gene>
    <name evidence="3" type="ORF">FA09DRAFT_321061</name>
</gene>
<dbReference type="Pfam" id="PF04427">
    <property type="entry name" value="Brix"/>
    <property type="match status" value="1"/>
</dbReference>
<dbReference type="OrthoDB" id="10261452at2759"/>
<accession>A0A316Z4E5</accession>
<feature type="compositionally biased region" description="Basic and acidic residues" evidence="1">
    <location>
        <begin position="350"/>
        <end position="371"/>
    </location>
</feature>
<dbReference type="PROSITE" id="PS50833">
    <property type="entry name" value="BRIX"/>
    <property type="match status" value="1"/>
</dbReference>
<evidence type="ECO:0000256" key="1">
    <source>
        <dbReference type="SAM" id="MobiDB-lite"/>
    </source>
</evidence>
<feature type="compositionally biased region" description="Acidic residues" evidence="1">
    <location>
        <begin position="385"/>
        <end position="411"/>
    </location>
</feature>
<feature type="compositionally biased region" description="Basic residues" evidence="1">
    <location>
        <begin position="1"/>
        <end position="12"/>
    </location>
</feature>
<dbReference type="InterPro" id="IPR045112">
    <property type="entry name" value="PPAN-like"/>
</dbReference>
<organism evidence="3 4">
    <name type="scientific">Tilletiopsis washingtonensis</name>
    <dbReference type="NCBI Taxonomy" id="58919"/>
    <lineage>
        <taxon>Eukaryota</taxon>
        <taxon>Fungi</taxon>
        <taxon>Dikarya</taxon>
        <taxon>Basidiomycota</taxon>
        <taxon>Ustilaginomycotina</taxon>
        <taxon>Exobasidiomycetes</taxon>
        <taxon>Entylomatales</taxon>
        <taxon>Entylomatales incertae sedis</taxon>
        <taxon>Tilletiopsis</taxon>
    </lineage>
</organism>
<dbReference type="GO" id="GO:0030687">
    <property type="term" value="C:preribosome, large subunit precursor"/>
    <property type="evidence" value="ECO:0007669"/>
    <property type="project" value="TreeGrafter"/>
</dbReference>
<reference evidence="3 4" key="1">
    <citation type="journal article" date="2018" name="Mol. Biol. Evol.">
        <title>Broad Genomic Sampling Reveals a Smut Pathogenic Ancestry of the Fungal Clade Ustilaginomycotina.</title>
        <authorList>
            <person name="Kijpornyongpan T."/>
            <person name="Mondo S.J."/>
            <person name="Barry K."/>
            <person name="Sandor L."/>
            <person name="Lee J."/>
            <person name="Lipzen A."/>
            <person name="Pangilinan J."/>
            <person name="LaButti K."/>
            <person name="Hainaut M."/>
            <person name="Henrissat B."/>
            <person name="Grigoriev I.V."/>
            <person name="Spatafora J.W."/>
            <person name="Aime M.C."/>
        </authorList>
    </citation>
    <scope>NUCLEOTIDE SEQUENCE [LARGE SCALE GENOMIC DNA]</scope>
    <source>
        <strain evidence="3 4">MCA 4186</strain>
    </source>
</reference>
<dbReference type="GO" id="GO:0019843">
    <property type="term" value="F:rRNA binding"/>
    <property type="evidence" value="ECO:0007669"/>
    <property type="project" value="InterPro"/>
</dbReference>
<evidence type="ECO:0000313" key="3">
    <source>
        <dbReference type="EMBL" id="PWN96431.1"/>
    </source>
</evidence>
<evidence type="ECO:0000259" key="2">
    <source>
        <dbReference type="PROSITE" id="PS50833"/>
    </source>
</evidence>
<feature type="region of interest" description="Disordered" evidence="1">
    <location>
        <begin position="250"/>
        <end position="269"/>
    </location>
</feature>
<feature type="compositionally biased region" description="Acidic residues" evidence="1">
    <location>
        <begin position="423"/>
        <end position="457"/>
    </location>
</feature>
<dbReference type="RefSeq" id="XP_025596710.1">
    <property type="nucleotide sequence ID" value="XM_025741002.1"/>
</dbReference>
<feature type="region of interest" description="Disordered" evidence="1">
    <location>
        <begin position="1"/>
        <end position="26"/>
    </location>
</feature>
<dbReference type="GeneID" id="37268546"/>
<dbReference type="EMBL" id="KZ819299">
    <property type="protein sequence ID" value="PWN96431.1"/>
    <property type="molecule type" value="Genomic_DNA"/>
</dbReference>
<proteinExistence type="predicted"/>
<dbReference type="SMART" id="SM00879">
    <property type="entry name" value="Brix"/>
    <property type="match status" value="1"/>
</dbReference>
<name>A0A316Z4E5_9BASI</name>
<feature type="domain" description="Brix" evidence="2">
    <location>
        <begin position="26"/>
        <end position="313"/>
    </location>
</feature>